<keyword evidence="2" id="KW-1003">Cell membrane</keyword>
<dbReference type="EMBL" id="BSTX01000001">
    <property type="protein sequence ID" value="GLZ75546.1"/>
    <property type="molecule type" value="Genomic_DNA"/>
</dbReference>
<feature type="domain" description="ABC3 transporter permease C-terminal" evidence="7">
    <location>
        <begin position="255"/>
        <end position="372"/>
    </location>
</feature>
<proteinExistence type="predicted"/>
<protein>
    <submittedName>
        <fullName evidence="8">Membrane protein</fullName>
    </submittedName>
</protein>
<feature type="transmembrane region" description="Helical" evidence="6">
    <location>
        <begin position="395"/>
        <end position="414"/>
    </location>
</feature>
<dbReference type="AlphaFoldDB" id="A0A9W6W7J3"/>
<keyword evidence="4 6" id="KW-1133">Transmembrane helix</keyword>
<feature type="transmembrane region" description="Helical" evidence="6">
    <location>
        <begin position="298"/>
        <end position="322"/>
    </location>
</feature>
<evidence type="ECO:0000256" key="6">
    <source>
        <dbReference type="SAM" id="Phobius"/>
    </source>
</evidence>
<dbReference type="Pfam" id="PF02687">
    <property type="entry name" value="FtsX"/>
    <property type="match status" value="2"/>
</dbReference>
<dbReference type="RefSeq" id="WP_285660791.1">
    <property type="nucleotide sequence ID" value="NZ_BSTX01000001.1"/>
</dbReference>
<keyword evidence="5 6" id="KW-0472">Membrane</keyword>
<evidence type="ECO:0000313" key="8">
    <source>
        <dbReference type="EMBL" id="GLZ75546.1"/>
    </source>
</evidence>
<dbReference type="InterPro" id="IPR038766">
    <property type="entry name" value="Membrane_comp_ABC_pdt"/>
</dbReference>
<comment type="caution">
    <text evidence="8">The sequence shown here is derived from an EMBL/GenBank/DDBJ whole genome shotgun (WGS) entry which is preliminary data.</text>
</comment>
<feature type="transmembrane region" description="Helical" evidence="6">
    <location>
        <begin position="736"/>
        <end position="758"/>
    </location>
</feature>
<evidence type="ECO:0000256" key="5">
    <source>
        <dbReference type="ARBA" id="ARBA00023136"/>
    </source>
</evidence>
<dbReference type="PANTHER" id="PTHR30287">
    <property type="entry name" value="MEMBRANE COMPONENT OF PREDICTED ABC SUPERFAMILY METABOLITE UPTAKE TRANSPORTER"/>
    <property type="match status" value="1"/>
</dbReference>
<evidence type="ECO:0000256" key="4">
    <source>
        <dbReference type="ARBA" id="ARBA00022989"/>
    </source>
</evidence>
<dbReference type="Proteomes" id="UP001165079">
    <property type="component" value="Unassembled WGS sequence"/>
</dbReference>
<gene>
    <name evidence="8" type="ORF">Afil01_03530</name>
</gene>
<evidence type="ECO:0000256" key="3">
    <source>
        <dbReference type="ARBA" id="ARBA00022692"/>
    </source>
</evidence>
<feature type="transmembrane region" description="Helical" evidence="6">
    <location>
        <begin position="248"/>
        <end position="277"/>
    </location>
</feature>
<comment type="subcellular location">
    <subcellularLocation>
        <location evidence="1">Cell membrane</location>
        <topology evidence="1">Multi-pass membrane protein</topology>
    </subcellularLocation>
</comment>
<feature type="transmembrane region" description="Helical" evidence="6">
    <location>
        <begin position="778"/>
        <end position="800"/>
    </location>
</feature>
<evidence type="ECO:0000259" key="7">
    <source>
        <dbReference type="Pfam" id="PF02687"/>
    </source>
</evidence>
<keyword evidence="9" id="KW-1185">Reference proteome</keyword>
<name>A0A9W6W7J3_9ACTN</name>
<reference evidence="8" key="1">
    <citation type="submission" date="2023-03" db="EMBL/GenBank/DDBJ databases">
        <title>Actinorhabdospora filicis NBRC 111898.</title>
        <authorList>
            <person name="Ichikawa N."/>
            <person name="Sato H."/>
            <person name="Tonouchi N."/>
        </authorList>
    </citation>
    <scope>NUCLEOTIDE SEQUENCE</scope>
    <source>
        <strain evidence="8">NBRC 111898</strain>
    </source>
</reference>
<dbReference type="InterPro" id="IPR003838">
    <property type="entry name" value="ABC3_permease_C"/>
</dbReference>
<feature type="transmembrane region" description="Helical" evidence="6">
    <location>
        <begin position="689"/>
        <end position="715"/>
    </location>
</feature>
<sequence>MRAIAFTMARKRVASLIAVFVAVLFGAVAVTTCAVLGETGIRGTAPPGRFADADVLVGAPAELEQVEDIDIPLAARAPVDASVIAAVAAVPGVERVIADLSVPAAPVTGGQAVPGLTGHGWSSAMTGEITGRAPTGPGELALDAATAARLGLAPGATTDVIAGGKRASYTVTGVAAGAPEGLYWDDATAAALAGRAADLLAVWAAPGADTGDLAEAIAAAAGPGPVVATGDDRGEVENPAAAGSAGELIAMAGALSGTILMVVGFMVAAALSVHVAGQAPELALMRAVGATPRQARRLVAAQGTVTALLALPFGIAGGYALAGVARDWFVSLGMLSPEIATAWSPLPALIAIVLFLLTVGLSARAAAFGVSRLPVTSALAQTNTEPRPEGPVRSAIGFGLVGLALVMTAAPVAMPGIAGLAAVGGASLMSVIGLALAGPALMRKGAVLIARFLPRRAGVTSWLAAHNIGAYAARTAGAVTGLALAVTLAVTNAFLQTTPDEAARAELAAGLSAPVSVTAPALRGVPAYAVDALAAEPGARVATFGSTTVYEPSEQDGKQRYEDHPATVLGGDVALADPEVTDGDLAAVKDTSVAVSASFALWGGLSTGDEVGLLLADGRPVTVTVVAVYAREFGFGSMILAPGLGSGPPSTVIAEGLDAARAREVLSIAPGTLVGGEVGAAAAERPDKWVNLVVIGGLLGYVLLGVVNGLVAATARRRPEFDALRHSGATPRQLMAVARAEALFFGAGAAAVGLALSLPPLLFLGVGALGSPLPVGPYWLIPVMCGVVLAAAYFATVVPARRLLAR</sequence>
<dbReference type="PANTHER" id="PTHR30287:SF1">
    <property type="entry name" value="INNER MEMBRANE PROTEIN"/>
    <property type="match status" value="1"/>
</dbReference>
<evidence type="ECO:0000256" key="2">
    <source>
        <dbReference type="ARBA" id="ARBA00022475"/>
    </source>
</evidence>
<evidence type="ECO:0000313" key="9">
    <source>
        <dbReference type="Proteomes" id="UP001165079"/>
    </source>
</evidence>
<organism evidence="8 9">
    <name type="scientific">Actinorhabdospora filicis</name>
    <dbReference type="NCBI Taxonomy" id="1785913"/>
    <lineage>
        <taxon>Bacteria</taxon>
        <taxon>Bacillati</taxon>
        <taxon>Actinomycetota</taxon>
        <taxon>Actinomycetes</taxon>
        <taxon>Micromonosporales</taxon>
        <taxon>Micromonosporaceae</taxon>
        <taxon>Actinorhabdospora</taxon>
    </lineage>
</organism>
<feature type="domain" description="ABC3 transporter permease C-terminal" evidence="7">
    <location>
        <begin position="695"/>
        <end position="804"/>
    </location>
</feature>
<feature type="transmembrane region" description="Helical" evidence="6">
    <location>
        <begin position="420"/>
        <end position="442"/>
    </location>
</feature>
<dbReference type="GO" id="GO:0005886">
    <property type="term" value="C:plasma membrane"/>
    <property type="evidence" value="ECO:0007669"/>
    <property type="project" value="UniProtKB-SubCell"/>
</dbReference>
<keyword evidence="3 6" id="KW-0812">Transmembrane</keyword>
<feature type="transmembrane region" description="Helical" evidence="6">
    <location>
        <begin position="342"/>
        <end position="363"/>
    </location>
</feature>
<evidence type="ECO:0000256" key="1">
    <source>
        <dbReference type="ARBA" id="ARBA00004651"/>
    </source>
</evidence>
<accession>A0A9W6W7J3</accession>